<dbReference type="PANTHER" id="PTHR43884:SF20">
    <property type="entry name" value="ACYL-COA DEHYDROGENASE FADE28"/>
    <property type="match status" value="1"/>
</dbReference>
<evidence type="ECO:0000256" key="5">
    <source>
        <dbReference type="ARBA" id="ARBA00023002"/>
    </source>
</evidence>
<feature type="domain" description="Acyl-CoA dehydrogenase/oxidase C-terminal" evidence="6">
    <location>
        <begin position="228"/>
        <end position="374"/>
    </location>
</feature>
<reference evidence="8 9" key="1">
    <citation type="submission" date="2019-02" db="EMBL/GenBank/DDBJ databases">
        <title>Halieaceae_genomes.</title>
        <authorList>
            <person name="Li S.-H."/>
        </authorList>
    </citation>
    <scope>NUCLEOTIDE SEQUENCE [LARGE SCALE GENOMIC DNA]</scope>
    <source>
        <strain evidence="8 9">JH123</strain>
    </source>
</reference>
<sequence length="381" mass="40660">MKFAFTDEQRMLKDTSQSFLAAESNSSAVRTASTSEKTYDPQLWRKICEDMYWQGILAPEACEGLGLGWVEMAIVLEAAGEALLTAPLFSSTQSTAALLLCPQSAMRDALLSSIVTGDVISLAMSDQREGWSSCGVVATDKSNTTLLSGSARFVPFGAAASKLLVVAVDALGAHSLWVVDPSQEGVVVTHTPTMDQTRAMASVSLENVAVSVDQLLADDAQALIEPILALSRILVVADQVGVAQASLDMSVDYTKERSQFDRTIASFQAIKHKAADMMLKVESARSLLYYAACVADAWFAGEASIEALQEAAFMASSCASEAAFFNAGTGIQMHGGVGITEEYDIQLYFKRARATESFLGRPAEMREAIARQLLDGGAACN</sequence>
<dbReference type="EMBL" id="CP036501">
    <property type="protein sequence ID" value="UZP74600.1"/>
    <property type="molecule type" value="Genomic_DNA"/>
</dbReference>
<dbReference type="Proteomes" id="UP001317963">
    <property type="component" value="Chromosome"/>
</dbReference>
<comment type="similarity">
    <text evidence="2">Belongs to the acyl-CoA dehydrogenase family.</text>
</comment>
<name>A0ABY6Q7T6_9GAMM</name>
<dbReference type="PANTHER" id="PTHR43884">
    <property type="entry name" value="ACYL-COA DEHYDROGENASE"/>
    <property type="match status" value="1"/>
</dbReference>
<evidence type="ECO:0000259" key="7">
    <source>
        <dbReference type="Pfam" id="PF02771"/>
    </source>
</evidence>
<dbReference type="InterPro" id="IPR046373">
    <property type="entry name" value="Acyl-CoA_Oxase/DH_mid-dom_sf"/>
</dbReference>
<dbReference type="Gene3D" id="1.10.540.10">
    <property type="entry name" value="Acyl-CoA dehydrogenase/oxidase, N-terminal domain"/>
    <property type="match status" value="1"/>
</dbReference>
<evidence type="ECO:0000259" key="6">
    <source>
        <dbReference type="Pfam" id="PF00441"/>
    </source>
</evidence>
<dbReference type="SUPFAM" id="SSF47203">
    <property type="entry name" value="Acyl-CoA dehydrogenase C-terminal domain-like"/>
    <property type="match status" value="1"/>
</dbReference>
<organism evidence="8 9">
    <name type="scientific">Candidatus Paraluminiphilus aquimaris</name>
    <dbReference type="NCBI Taxonomy" id="2518994"/>
    <lineage>
        <taxon>Bacteria</taxon>
        <taxon>Pseudomonadati</taxon>
        <taxon>Pseudomonadota</taxon>
        <taxon>Gammaproteobacteria</taxon>
        <taxon>Cellvibrionales</taxon>
        <taxon>Halieaceae</taxon>
        <taxon>Candidatus Paraluminiphilus</taxon>
    </lineage>
</organism>
<keyword evidence="3" id="KW-0285">Flavoprotein</keyword>
<evidence type="ECO:0000256" key="4">
    <source>
        <dbReference type="ARBA" id="ARBA00022827"/>
    </source>
</evidence>
<dbReference type="InterPro" id="IPR009075">
    <property type="entry name" value="AcylCo_DH/oxidase_C"/>
</dbReference>
<evidence type="ECO:0000313" key="8">
    <source>
        <dbReference type="EMBL" id="UZP74600.1"/>
    </source>
</evidence>
<dbReference type="RefSeq" id="WP_279241056.1">
    <property type="nucleotide sequence ID" value="NZ_CP036501.1"/>
</dbReference>
<gene>
    <name evidence="8" type="ORF">E0F26_07535</name>
</gene>
<dbReference type="Pfam" id="PF02771">
    <property type="entry name" value="Acyl-CoA_dh_N"/>
    <property type="match status" value="1"/>
</dbReference>
<protein>
    <submittedName>
        <fullName evidence="8">Acyl-CoA dehydrogenase</fullName>
    </submittedName>
</protein>
<dbReference type="Pfam" id="PF00441">
    <property type="entry name" value="Acyl-CoA_dh_1"/>
    <property type="match status" value="1"/>
</dbReference>
<dbReference type="InterPro" id="IPR037069">
    <property type="entry name" value="AcylCoA_DH/ox_N_sf"/>
</dbReference>
<keyword evidence="5" id="KW-0560">Oxidoreductase</keyword>
<evidence type="ECO:0000256" key="3">
    <source>
        <dbReference type="ARBA" id="ARBA00022630"/>
    </source>
</evidence>
<evidence type="ECO:0000313" key="9">
    <source>
        <dbReference type="Proteomes" id="UP001317963"/>
    </source>
</evidence>
<dbReference type="Gene3D" id="1.20.140.10">
    <property type="entry name" value="Butyryl-CoA Dehydrogenase, subunit A, domain 3"/>
    <property type="match status" value="1"/>
</dbReference>
<keyword evidence="4" id="KW-0274">FAD</keyword>
<dbReference type="CDD" id="cd00567">
    <property type="entry name" value="ACAD"/>
    <property type="match status" value="1"/>
</dbReference>
<comment type="cofactor">
    <cofactor evidence="1">
        <name>FAD</name>
        <dbReference type="ChEBI" id="CHEBI:57692"/>
    </cofactor>
</comment>
<evidence type="ECO:0000256" key="2">
    <source>
        <dbReference type="ARBA" id="ARBA00009347"/>
    </source>
</evidence>
<dbReference type="InterPro" id="IPR036250">
    <property type="entry name" value="AcylCo_DH-like_C"/>
</dbReference>
<accession>A0ABY6Q7T6</accession>
<dbReference type="InterPro" id="IPR013786">
    <property type="entry name" value="AcylCoA_DH/ox_N"/>
</dbReference>
<keyword evidence="9" id="KW-1185">Reference proteome</keyword>
<dbReference type="InterPro" id="IPR009100">
    <property type="entry name" value="AcylCoA_DH/oxidase_NM_dom_sf"/>
</dbReference>
<proteinExistence type="inferred from homology"/>
<feature type="domain" description="Acyl-CoA dehydrogenase/oxidase N-terminal" evidence="7">
    <location>
        <begin position="6"/>
        <end position="118"/>
    </location>
</feature>
<dbReference type="SUPFAM" id="SSF56645">
    <property type="entry name" value="Acyl-CoA dehydrogenase NM domain-like"/>
    <property type="match status" value="1"/>
</dbReference>
<evidence type="ECO:0000256" key="1">
    <source>
        <dbReference type="ARBA" id="ARBA00001974"/>
    </source>
</evidence>
<dbReference type="Gene3D" id="2.40.110.10">
    <property type="entry name" value="Butyryl-CoA Dehydrogenase, subunit A, domain 2"/>
    <property type="match status" value="1"/>
</dbReference>